<dbReference type="Proteomes" id="UP000436801">
    <property type="component" value="Unassembled WGS sequence"/>
</dbReference>
<evidence type="ECO:0000313" key="1">
    <source>
        <dbReference type="EMBL" id="MWC44211.1"/>
    </source>
</evidence>
<reference evidence="1 2" key="1">
    <citation type="submission" date="2019-12" db="EMBL/GenBank/DDBJ databases">
        <authorList>
            <person name="Zheng J."/>
        </authorList>
    </citation>
    <scope>NUCLEOTIDE SEQUENCE [LARGE SCALE GENOMIC DNA]</scope>
    <source>
        <strain evidence="1 2">DSM 27347</strain>
    </source>
</reference>
<dbReference type="AlphaFoldDB" id="A0A6N8LWX6"/>
<dbReference type="RefSeq" id="WP_149681702.1">
    <property type="nucleotide sequence ID" value="NZ_FNBI01000002.1"/>
</dbReference>
<comment type="caution">
    <text evidence="1">The sequence shown here is derived from an EMBL/GenBank/DDBJ whole genome shotgun (WGS) entry which is preliminary data.</text>
</comment>
<accession>A0A6N8LWX6</accession>
<sequence>MADFTKAWQAGIWVRRATIGKPHEKPPFLKLARVLQSCWHPADRRITKVQKKGISTMFTTEISRKFATVACTILMSATCLFGALAPATASHTETPVAAATGPVA</sequence>
<organism evidence="1 2">
    <name type="scientific">Sphingomonas carotinifaciens</name>
    <dbReference type="NCBI Taxonomy" id="1166323"/>
    <lineage>
        <taxon>Bacteria</taxon>
        <taxon>Pseudomonadati</taxon>
        <taxon>Pseudomonadota</taxon>
        <taxon>Alphaproteobacteria</taxon>
        <taxon>Sphingomonadales</taxon>
        <taxon>Sphingomonadaceae</taxon>
        <taxon>Sphingomonas</taxon>
    </lineage>
</organism>
<proteinExistence type="predicted"/>
<dbReference type="EMBL" id="WSUT01000005">
    <property type="protein sequence ID" value="MWC44211.1"/>
    <property type="molecule type" value="Genomic_DNA"/>
</dbReference>
<gene>
    <name evidence="1" type="ORF">GQR91_11195</name>
</gene>
<protein>
    <submittedName>
        <fullName evidence="1">Uncharacterized protein</fullName>
    </submittedName>
</protein>
<name>A0A6N8LWX6_9SPHN</name>
<evidence type="ECO:0000313" key="2">
    <source>
        <dbReference type="Proteomes" id="UP000436801"/>
    </source>
</evidence>